<evidence type="ECO:0000313" key="2">
    <source>
        <dbReference type="EMBL" id="TQN66582.1"/>
    </source>
</evidence>
<evidence type="ECO:0000313" key="3">
    <source>
        <dbReference type="Proteomes" id="UP000326340"/>
    </source>
</evidence>
<comment type="caution">
    <text evidence="2">The sequence shown here is derived from an EMBL/GenBank/DDBJ whole genome shotgun (WGS) entry which is preliminary data.</text>
</comment>
<organism evidence="2 3">
    <name type="scientific">Colletotrichum shisoi</name>
    <dbReference type="NCBI Taxonomy" id="2078593"/>
    <lineage>
        <taxon>Eukaryota</taxon>
        <taxon>Fungi</taxon>
        <taxon>Dikarya</taxon>
        <taxon>Ascomycota</taxon>
        <taxon>Pezizomycotina</taxon>
        <taxon>Sordariomycetes</taxon>
        <taxon>Hypocreomycetidae</taxon>
        <taxon>Glomerellales</taxon>
        <taxon>Glomerellaceae</taxon>
        <taxon>Colletotrichum</taxon>
        <taxon>Colletotrichum destructivum species complex</taxon>
    </lineage>
</organism>
<accession>A0A5Q4BI14</accession>
<dbReference type="Proteomes" id="UP000326340">
    <property type="component" value="Unassembled WGS sequence"/>
</dbReference>
<evidence type="ECO:0000256" key="1">
    <source>
        <dbReference type="SAM" id="MobiDB-lite"/>
    </source>
</evidence>
<name>A0A5Q4BI14_9PEZI</name>
<reference evidence="2 3" key="1">
    <citation type="journal article" date="2019" name="Sci. Rep.">
        <title>Colletotrichum shisoi sp. nov., an anthracnose pathogen of Perilla frutescens in Japan: molecular phylogenetic, morphological and genomic evidence.</title>
        <authorList>
            <person name="Gan P."/>
            <person name="Tsushima A."/>
            <person name="Hiroyama R."/>
            <person name="Narusaka M."/>
            <person name="Takano Y."/>
            <person name="Narusaka Y."/>
            <person name="Kawaradani M."/>
            <person name="Damm U."/>
            <person name="Shirasu K."/>
        </authorList>
    </citation>
    <scope>NUCLEOTIDE SEQUENCE [LARGE SCALE GENOMIC DNA]</scope>
    <source>
        <strain evidence="2 3">PG-2018a</strain>
    </source>
</reference>
<gene>
    <name evidence="2" type="ORF">CSHISOI_08857</name>
</gene>
<dbReference type="EMBL" id="PUHP01001166">
    <property type="protein sequence ID" value="TQN66582.1"/>
    <property type="molecule type" value="Genomic_DNA"/>
</dbReference>
<keyword evidence="3" id="KW-1185">Reference proteome</keyword>
<dbReference type="AlphaFoldDB" id="A0A5Q4BI14"/>
<feature type="region of interest" description="Disordered" evidence="1">
    <location>
        <begin position="1"/>
        <end position="65"/>
    </location>
</feature>
<protein>
    <submittedName>
        <fullName evidence="2">Uncharacterized protein</fullName>
    </submittedName>
</protein>
<sequence>MTDGPRPARRLAAAPHFRFGGTEARTSTSRSTGDHSYNNIPAQDAQKTQPLSTLADISTSEIEAL</sequence>
<feature type="compositionally biased region" description="Polar residues" evidence="1">
    <location>
        <begin position="24"/>
        <end position="65"/>
    </location>
</feature>
<proteinExistence type="predicted"/>